<keyword evidence="3" id="KW-1185">Reference proteome</keyword>
<evidence type="ECO:0000313" key="3">
    <source>
        <dbReference type="Proteomes" id="UP000235826"/>
    </source>
</evidence>
<evidence type="ECO:0000313" key="2">
    <source>
        <dbReference type="EMBL" id="AUP80676.1"/>
    </source>
</evidence>
<dbReference type="OrthoDB" id="1189484at2"/>
<dbReference type="RefSeq" id="WP_102757322.1">
    <property type="nucleotide sequence ID" value="NZ_CP025791.1"/>
</dbReference>
<accession>A0A2K9PUC9</accession>
<proteinExistence type="predicted"/>
<reference evidence="2 3" key="1">
    <citation type="submission" date="2018-01" db="EMBL/GenBank/DDBJ databases">
        <title>Complete genome sequence of Flavivirga eckloniae ECD14 isolated from seaweed Ecklonia cava.</title>
        <authorList>
            <person name="Lee J.H."/>
            <person name="Baik K.S."/>
            <person name="Seong C.N."/>
        </authorList>
    </citation>
    <scope>NUCLEOTIDE SEQUENCE [LARGE SCALE GENOMIC DNA]</scope>
    <source>
        <strain evidence="2 3">ECD14</strain>
    </source>
</reference>
<evidence type="ECO:0000256" key="1">
    <source>
        <dbReference type="SAM" id="Phobius"/>
    </source>
</evidence>
<dbReference type="AlphaFoldDB" id="A0A2K9PUC9"/>
<dbReference type="KEGG" id="fek:C1H87_18940"/>
<dbReference type="Proteomes" id="UP000235826">
    <property type="component" value="Chromosome"/>
</dbReference>
<keyword evidence="1" id="KW-0812">Transmembrane</keyword>
<feature type="transmembrane region" description="Helical" evidence="1">
    <location>
        <begin position="57"/>
        <end position="87"/>
    </location>
</feature>
<gene>
    <name evidence="2" type="ORF">C1H87_18940</name>
</gene>
<keyword evidence="1" id="KW-1133">Transmembrane helix</keyword>
<dbReference type="EMBL" id="CP025791">
    <property type="protein sequence ID" value="AUP80676.1"/>
    <property type="molecule type" value="Genomic_DNA"/>
</dbReference>
<protein>
    <submittedName>
        <fullName evidence="2">Uncharacterized protein</fullName>
    </submittedName>
</protein>
<keyword evidence="1" id="KW-0472">Membrane</keyword>
<name>A0A2K9PUC9_9FLAO</name>
<feature type="transmembrane region" description="Helical" evidence="1">
    <location>
        <begin position="21"/>
        <end position="37"/>
    </location>
</feature>
<sequence length="108" mass="13228">MEKNNKQSKSIWGKWWTPIRKWFYPAWLIYEVTIRFYDYALAVHSYFMEQQNYLGEIGALILAVFCSVVTFIICTFYLTIPACFILYKFFKEDNLTKVRFEERIKRFF</sequence>
<organism evidence="2 3">
    <name type="scientific">Flavivirga eckloniae</name>
    <dbReference type="NCBI Taxonomy" id="1803846"/>
    <lineage>
        <taxon>Bacteria</taxon>
        <taxon>Pseudomonadati</taxon>
        <taxon>Bacteroidota</taxon>
        <taxon>Flavobacteriia</taxon>
        <taxon>Flavobacteriales</taxon>
        <taxon>Flavobacteriaceae</taxon>
        <taxon>Flavivirga</taxon>
    </lineage>
</organism>